<gene>
    <name evidence="1" type="ORF">JCM19235_3484</name>
</gene>
<name>A0A090SMA3_9VIBR</name>
<dbReference type="Proteomes" id="UP000029228">
    <property type="component" value="Unassembled WGS sequence"/>
</dbReference>
<accession>A0A090SMA3</accession>
<dbReference type="STRING" id="990268.JCM19235_3484"/>
<keyword evidence="2" id="KW-1185">Reference proteome</keyword>
<dbReference type="GO" id="GO:0045135">
    <property type="term" value="F:poly(beta-D-mannuronate) lyase activity"/>
    <property type="evidence" value="ECO:0007669"/>
    <property type="project" value="UniProtKB-EC"/>
</dbReference>
<protein>
    <submittedName>
        <fullName evidence="1">Poly(Beta-D-mannuronate) lyase</fullName>
        <ecNumber evidence="1">4.2.2.3</ecNumber>
    </submittedName>
</protein>
<proteinExistence type="predicted"/>
<dbReference type="Gene3D" id="2.70.98.70">
    <property type="match status" value="1"/>
</dbReference>
<keyword evidence="1" id="KW-0456">Lyase</keyword>
<evidence type="ECO:0000313" key="1">
    <source>
        <dbReference type="EMBL" id="GAL20482.1"/>
    </source>
</evidence>
<comment type="caution">
    <text evidence="1">The sequence shown here is derived from an EMBL/GenBank/DDBJ whole genome shotgun (WGS) entry which is preliminary data.</text>
</comment>
<dbReference type="EC" id="4.2.2.3" evidence="1"/>
<reference evidence="1 2" key="1">
    <citation type="submission" date="2014-09" db="EMBL/GenBank/DDBJ databases">
        <title>Vibrio maritimus JCM 19235. (C45) whole genome shotgun sequence.</title>
        <authorList>
            <person name="Sawabe T."/>
            <person name="Meirelles P."/>
            <person name="Nakanishi M."/>
            <person name="Sayaka M."/>
            <person name="Hattori M."/>
            <person name="Ohkuma M."/>
        </authorList>
    </citation>
    <scope>NUCLEOTIDE SEQUENCE [LARGE SCALE GENOMIC DNA]</scope>
    <source>
        <strain evidence="2">JCM19235</strain>
    </source>
</reference>
<dbReference type="EMBL" id="BBMR01000006">
    <property type="protein sequence ID" value="GAL20482.1"/>
    <property type="molecule type" value="Genomic_DNA"/>
</dbReference>
<dbReference type="AlphaFoldDB" id="A0A090SMA3"/>
<organism evidence="1 2">
    <name type="scientific">Vibrio maritimus</name>
    <dbReference type="NCBI Taxonomy" id="990268"/>
    <lineage>
        <taxon>Bacteria</taxon>
        <taxon>Pseudomonadati</taxon>
        <taxon>Pseudomonadota</taxon>
        <taxon>Gammaproteobacteria</taxon>
        <taxon>Vibrionales</taxon>
        <taxon>Vibrionaceae</taxon>
        <taxon>Vibrio</taxon>
    </lineage>
</organism>
<sequence>MGENFGYQHLWNLGSGDVEGSSLVSWLHGNSYYSLVTSAVEGSKVFFARLGANDPDFNLRSEPALILRQSGQNHVFASVLETHGYFNEEFEASVGARGLVESVATLADNDDATIIEVKTTSGNAYRFAISNRVEAEQDSLHEVSLGEETVSFTGSFAKL</sequence>
<evidence type="ECO:0000313" key="2">
    <source>
        <dbReference type="Proteomes" id="UP000029228"/>
    </source>
</evidence>